<evidence type="ECO:0000313" key="2">
    <source>
        <dbReference type="EMBL" id="MDT7830480.1"/>
    </source>
</evidence>
<keyword evidence="1" id="KW-0732">Signal</keyword>
<keyword evidence="3" id="KW-1185">Reference proteome</keyword>
<protein>
    <recommendedName>
        <fullName evidence="4">Zinc-binding metallo-peptidase</fullName>
    </recommendedName>
</protein>
<feature type="chain" id="PRO_5046353904" description="Zinc-binding metallo-peptidase" evidence="1">
    <location>
        <begin position="21"/>
        <end position="405"/>
    </location>
</feature>
<dbReference type="RefSeq" id="WP_314016867.1">
    <property type="nucleotide sequence ID" value="NZ_JAVTTP010000002.1"/>
</dbReference>
<dbReference type="PROSITE" id="PS51257">
    <property type="entry name" value="PROKAR_LIPOPROTEIN"/>
    <property type="match status" value="1"/>
</dbReference>
<dbReference type="EMBL" id="JAVTTP010000002">
    <property type="protein sequence ID" value="MDT7830480.1"/>
    <property type="molecule type" value="Genomic_DNA"/>
</dbReference>
<feature type="signal peptide" evidence="1">
    <location>
        <begin position="1"/>
        <end position="20"/>
    </location>
</feature>
<reference evidence="2 3" key="1">
    <citation type="submission" date="2023-09" db="EMBL/GenBank/DDBJ databases">
        <title>Novel taxa isolated from Blanes Bay.</title>
        <authorList>
            <person name="Rey-Velasco X."/>
            <person name="Lucena T."/>
        </authorList>
    </citation>
    <scope>NUCLEOTIDE SEQUENCE [LARGE SCALE GENOMIC DNA]</scope>
    <source>
        <strain evidence="2 3">S334</strain>
    </source>
</reference>
<dbReference type="Proteomes" id="UP001250656">
    <property type="component" value="Unassembled WGS sequence"/>
</dbReference>
<proteinExistence type="predicted"/>
<evidence type="ECO:0000313" key="3">
    <source>
        <dbReference type="Proteomes" id="UP001250656"/>
    </source>
</evidence>
<name>A0ABU3L9R1_9FLAO</name>
<organism evidence="2 3">
    <name type="scientific">Pricia mediterranea</name>
    <dbReference type="NCBI Taxonomy" id="3076079"/>
    <lineage>
        <taxon>Bacteria</taxon>
        <taxon>Pseudomonadati</taxon>
        <taxon>Bacteroidota</taxon>
        <taxon>Flavobacteriia</taxon>
        <taxon>Flavobacteriales</taxon>
        <taxon>Flavobacteriaceae</taxon>
        <taxon>Pricia</taxon>
    </lineage>
</organism>
<evidence type="ECO:0008006" key="4">
    <source>
        <dbReference type="Google" id="ProtNLM"/>
    </source>
</evidence>
<gene>
    <name evidence="2" type="ORF">RQM65_17560</name>
</gene>
<comment type="caution">
    <text evidence="2">The sequence shown here is derived from an EMBL/GenBank/DDBJ whole genome shotgun (WGS) entry which is preliminary data.</text>
</comment>
<accession>A0ABU3L9R1</accession>
<evidence type="ECO:0000256" key="1">
    <source>
        <dbReference type="SAM" id="SignalP"/>
    </source>
</evidence>
<sequence>MKKIVKSLSSMVLVAALVLASCSKDVEFDHIEEDLNAVPAKMALKPLPFEMKHPKMLPKLSEKAIFNDVPFDISQAVEPSKCTLTPFDDVIAASVASNLDSIGLDWYATYTDINFISTLIDDAPQYFGEDGEDTQRVNRITRKLERFWFMPHEVTVRGQHNTTLDDYDKIVEVLTSPFFGLPASDANAYAFYFVNFVNEQSTFLTETPLLSFDGFAVALGGQFGQNDLIVVGDGIVELLAETGLSRGVVWNGILAHEWAHHIQFNNFNRWYPDGAADNAPEATRTTELEADFFASYFVSHKKGATQNWRRTRQFLELFFNIGDCQFNSDGHHGTPLQRMRAARQGYRLARRVQKNGKILSIDQVHKRFLKKLPSIIGEEPIIENPNQGIEIKDEYQLDVEAEALQ</sequence>